<evidence type="ECO:0000256" key="1">
    <source>
        <dbReference type="SAM" id="Phobius"/>
    </source>
</evidence>
<dbReference type="EMBL" id="CAJFDI010000003">
    <property type="protein sequence ID" value="CAD5220623.1"/>
    <property type="molecule type" value="Genomic_DNA"/>
</dbReference>
<feature type="transmembrane region" description="Helical" evidence="1">
    <location>
        <begin position="114"/>
        <end position="132"/>
    </location>
</feature>
<proteinExistence type="predicted"/>
<keyword evidence="1" id="KW-0812">Transmembrane</keyword>
<evidence type="ECO:0000313" key="2">
    <source>
        <dbReference type="EMBL" id="CAD5220623.1"/>
    </source>
</evidence>
<evidence type="ECO:0000313" key="6">
    <source>
        <dbReference type="WBParaSite" id="BXY_0600700.1"/>
    </source>
</evidence>
<keyword evidence="5" id="KW-1185">Reference proteome</keyword>
<evidence type="ECO:0000313" key="4">
    <source>
        <dbReference type="Proteomes" id="UP000095284"/>
    </source>
</evidence>
<dbReference type="WBParaSite" id="BXY_0600700.1">
    <property type="protein sequence ID" value="BXY_0600700.1"/>
    <property type="gene ID" value="BXY_0600700"/>
</dbReference>
<reference evidence="6" key="1">
    <citation type="submission" date="2016-11" db="UniProtKB">
        <authorList>
            <consortium name="WormBaseParasite"/>
        </authorList>
    </citation>
    <scope>IDENTIFICATION</scope>
</reference>
<keyword evidence="1" id="KW-0472">Membrane</keyword>
<dbReference type="AlphaFoldDB" id="A0A1I7RZ39"/>
<dbReference type="Proteomes" id="UP000582659">
    <property type="component" value="Unassembled WGS sequence"/>
</dbReference>
<dbReference type="Proteomes" id="UP000095284">
    <property type="component" value="Unplaced"/>
</dbReference>
<gene>
    <name evidence="2" type="ORF">BXYJ_LOCUS6271</name>
</gene>
<dbReference type="Proteomes" id="UP000659654">
    <property type="component" value="Unassembled WGS sequence"/>
</dbReference>
<keyword evidence="1" id="KW-1133">Transmembrane helix</keyword>
<sequence>MTNLKLGAEVCELDSRSEETTIISLEDSGIYDFGQMNAVVIEAEESQREPSLSKSFADDVFLSPDSKYCKLEVRLFDRLPQDTLQKFRRCGSILCVLLYLILMIYLLLFGEMAFFLFSFFIAAICVAGYLSIH</sequence>
<organism evidence="4 6">
    <name type="scientific">Bursaphelenchus xylophilus</name>
    <name type="common">Pinewood nematode worm</name>
    <name type="synonym">Aphelenchoides xylophilus</name>
    <dbReference type="NCBI Taxonomy" id="6326"/>
    <lineage>
        <taxon>Eukaryota</taxon>
        <taxon>Metazoa</taxon>
        <taxon>Ecdysozoa</taxon>
        <taxon>Nematoda</taxon>
        <taxon>Chromadorea</taxon>
        <taxon>Rhabditida</taxon>
        <taxon>Tylenchina</taxon>
        <taxon>Tylenchomorpha</taxon>
        <taxon>Aphelenchoidea</taxon>
        <taxon>Aphelenchoididae</taxon>
        <taxon>Bursaphelenchus</taxon>
    </lineage>
</organism>
<accession>A0A1I7RZ39</accession>
<name>A0A1I7RZ39_BURXY</name>
<evidence type="ECO:0000313" key="5">
    <source>
        <dbReference type="Proteomes" id="UP000659654"/>
    </source>
</evidence>
<feature type="transmembrane region" description="Helical" evidence="1">
    <location>
        <begin position="90"/>
        <end position="108"/>
    </location>
</feature>
<protein>
    <submittedName>
        <fullName evidence="2">(pine wood nematode) hypothetical protein</fullName>
    </submittedName>
</protein>
<evidence type="ECO:0000313" key="3">
    <source>
        <dbReference type="EMBL" id="CAG9106886.1"/>
    </source>
</evidence>
<dbReference type="EMBL" id="CAJFCV020000003">
    <property type="protein sequence ID" value="CAG9106886.1"/>
    <property type="molecule type" value="Genomic_DNA"/>
</dbReference>
<reference evidence="3" key="2">
    <citation type="submission" date="2020-08" db="EMBL/GenBank/DDBJ databases">
        <authorList>
            <person name="Kikuchi T."/>
        </authorList>
    </citation>
    <scope>NUCLEOTIDE SEQUENCE</scope>
    <source>
        <strain evidence="2">Ka4C1</strain>
    </source>
</reference>